<protein>
    <submittedName>
        <fullName evidence="5">Desumoylating isopeptidase 1</fullName>
    </submittedName>
</protein>
<dbReference type="OMA" id="LEQIWHT"/>
<evidence type="ECO:0000313" key="5">
    <source>
        <dbReference type="EMBL" id="OLP74473.1"/>
    </source>
</evidence>
<dbReference type="GO" id="GO:0006508">
    <property type="term" value="P:proteolysis"/>
    <property type="evidence" value="ECO:0007669"/>
    <property type="project" value="UniProtKB-KW"/>
</dbReference>
<dbReference type="Gene3D" id="3.90.1720.30">
    <property type="entry name" value="PPPDE domains"/>
    <property type="match status" value="1"/>
</dbReference>
<feature type="domain" description="PPPDE" evidence="4">
    <location>
        <begin position="1"/>
        <end position="110"/>
    </location>
</feature>
<dbReference type="Pfam" id="PF05903">
    <property type="entry name" value="Peptidase_C97"/>
    <property type="match status" value="1"/>
</dbReference>
<reference evidence="5 6" key="1">
    <citation type="submission" date="2016-02" db="EMBL/GenBank/DDBJ databases">
        <title>Genome analysis of coral dinoflagellate symbionts highlights evolutionary adaptations to a symbiotic lifestyle.</title>
        <authorList>
            <person name="Aranda M."/>
            <person name="Li Y."/>
            <person name="Liew Y.J."/>
            <person name="Baumgarten S."/>
            <person name="Simakov O."/>
            <person name="Wilson M."/>
            <person name="Piel J."/>
            <person name="Ashoor H."/>
            <person name="Bougouffa S."/>
            <person name="Bajic V.B."/>
            <person name="Ryu T."/>
            <person name="Ravasi T."/>
            <person name="Bayer T."/>
            <person name="Micklem G."/>
            <person name="Kim H."/>
            <person name="Bhak J."/>
            <person name="Lajeunesse T.C."/>
            <person name="Voolstra C.R."/>
        </authorList>
    </citation>
    <scope>NUCLEOTIDE SEQUENCE [LARGE SCALE GENOMIC DNA]</scope>
    <source>
        <strain evidence="5 6">CCMP2467</strain>
    </source>
</reference>
<dbReference type="OrthoDB" id="407944at2759"/>
<proteinExistence type="inferred from homology"/>
<dbReference type="PANTHER" id="PTHR12378">
    <property type="entry name" value="DESUMOYLATING ISOPEPTIDASE"/>
    <property type="match status" value="1"/>
</dbReference>
<keyword evidence="2" id="KW-0645">Protease</keyword>
<organism evidence="5 6">
    <name type="scientific">Symbiodinium microadriaticum</name>
    <name type="common">Dinoflagellate</name>
    <name type="synonym">Zooxanthella microadriatica</name>
    <dbReference type="NCBI Taxonomy" id="2951"/>
    <lineage>
        <taxon>Eukaryota</taxon>
        <taxon>Sar</taxon>
        <taxon>Alveolata</taxon>
        <taxon>Dinophyceae</taxon>
        <taxon>Suessiales</taxon>
        <taxon>Symbiodiniaceae</taxon>
        <taxon>Symbiodinium</taxon>
    </lineage>
</organism>
<name>A0A1Q9BUT9_SYMMI</name>
<dbReference type="Proteomes" id="UP000186817">
    <property type="component" value="Unassembled WGS sequence"/>
</dbReference>
<keyword evidence="3" id="KW-0378">Hydrolase</keyword>
<evidence type="ECO:0000256" key="3">
    <source>
        <dbReference type="ARBA" id="ARBA00022801"/>
    </source>
</evidence>
<dbReference type="GO" id="GO:0008233">
    <property type="term" value="F:peptidase activity"/>
    <property type="evidence" value="ECO:0007669"/>
    <property type="project" value="UniProtKB-KW"/>
</dbReference>
<evidence type="ECO:0000259" key="4">
    <source>
        <dbReference type="PROSITE" id="PS51858"/>
    </source>
</evidence>
<evidence type="ECO:0000313" key="6">
    <source>
        <dbReference type="Proteomes" id="UP000186817"/>
    </source>
</evidence>
<dbReference type="AlphaFoldDB" id="A0A1Q9BUT9"/>
<comment type="similarity">
    <text evidence="1">Belongs to the DeSI family.</text>
</comment>
<dbReference type="SMART" id="SM01179">
    <property type="entry name" value="DUF862"/>
    <property type="match status" value="1"/>
</dbReference>
<dbReference type="GO" id="GO:0070646">
    <property type="term" value="P:protein modification by small protein removal"/>
    <property type="evidence" value="ECO:0007669"/>
    <property type="project" value="TreeGrafter"/>
</dbReference>
<keyword evidence="6" id="KW-1185">Reference proteome</keyword>
<gene>
    <name evidence="5" type="primary">desi1</name>
    <name evidence="5" type="ORF">AK812_SmicGene45974</name>
</gene>
<feature type="non-terminal residue" evidence="5">
    <location>
        <position position="1"/>
    </location>
</feature>
<comment type="caution">
    <text evidence="5">The sequence shown here is derived from an EMBL/GenBank/DDBJ whole genome shotgun (WGS) entry which is preliminary data.</text>
</comment>
<evidence type="ECO:0000256" key="2">
    <source>
        <dbReference type="ARBA" id="ARBA00022670"/>
    </source>
</evidence>
<dbReference type="EMBL" id="LSRX01003670">
    <property type="protein sequence ID" value="OLP74473.1"/>
    <property type="molecule type" value="Genomic_DNA"/>
</dbReference>
<dbReference type="InterPro" id="IPR042266">
    <property type="entry name" value="PPPDE_sf"/>
</dbReference>
<dbReference type="PANTHER" id="PTHR12378:SF7">
    <property type="entry name" value="DESUMOYLATING ISOPEPTIDASE 1"/>
    <property type="match status" value="1"/>
</dbReference>
<evidence type="ECO:0000256" key="1">
    <source>
        <dbReference type="ARBA" id="ARBA00008140"/>
    </source>
</evidence>
<dbReference type="PROSITE" id="PS51858">
    <property type="entry name" value="PPPDE"/>
    <property type="match status" value="1"/>
</dbReference>
<accession>A0A1Q9BUT9</accession>
<sequence>VKMHLYDLSRGTGNQMQWLLGEGLEQIWHTGIVAFDKEYFFSNDTIFDIPGKTSFGEPSQVRSLGYTFWSQDELHDFIVNDLKPIFHRDTYDVICNNCNHFSDRVALRGT</sequence>
<dbReference type="InterPro" id="IPR008580">
    <property type="entry name" value="PPPDE_dom"/>
</dbReference>